<evidence type="ECO:0000313" key="7">
    <source>
        <dbReference type="EMBL" id="OHX20287.1"/>
    </source>
</evidence>
<dbReference type="InterPro" id="IPR018062">
    <property type="entry name" value="HTH_AraC-typ_CS"/>
</dbReference>
<dbReference type="CDD" id="cd06124">
    <property type="entry name" value="cupin_NimR-like_N"/>
    <property type="match status" value="1"/>
</dbReference>
<dbReference type="SMART" id="SM00342">
    <property type="entry name" value="HTH_ARAC"/>
    <property type="match status" value="1"/>
</dbReference>
<dbReference type="PROSITE" id="PS01124">
    <property type="entry name" value="HTH_ARAC_FAMILY_2"/>
    <property type="match status" value="1"/>
</dbReference>
<dbReference type="InterPro" id="IPR014710">
    <property type="entry name" value="RmlC-like_jellyroll"/>
</dbReference>
<name>A0A1S1X3T2_9NEIS</name>
<dbReference type="InterPro" id="IPR018060">
    <property type="entry name" value="HTH_AraC"/>
</dbReference>
<dbReference type="EMBL" id="MKCS01000001">
    <property type="protein sequence ID" value="OHX14080.1"/>
    <property type="molecule type" value="Genomic_DNA"/>
</dbReference>
<dbReference type="InterPro" id="IPR003313">
    <property type="entry name" value="AraC-bd"/>
</dbReference>
<dbReference type="InterPro" id="IPR009057">
    <property type="entry name" value="Homeodomain-like_sf"/>
</dbReference>
<dbReference type="GO" id="GO:0043565">
    <property type="term" value="F:sequence-specific DNA binding"/>
    <property type="evidence" value="ECO:0007669"/>
    <property type="project" value="InterPro"/>
</dbReference>
<evidence type="ECO:0000256" key="4">
    <source>
        <dbReference type="ARBA" id="ARBA00023163"/>
    </source>
</evidence>
<dbReference type="Gene3D" id="1.10.10.60">
    <property type="entry name" value="Homeodomain-like"/>
    <property type="match status" value="1"/>
</dbReference>
<evidence type="ECO:0000256" key="1">
    <source>
        <dbReference type="ARBA" id="ARBA00022491"/>
    </source>
</evidence>
<dbReference type="STRING" id="1903179.BI347_11590"/>
<keyword evidence="4" id="KW-0804">Transcription</keyword>
<feature type="domain" description="HTH araC/xylS-type" evidence="5">
    <location>
        <begin position="166"/>
        <end position="266"/>
    </location>
</feature>
<dbReference type="PANTHER" id="PTHR11019:SF159">
    <property type="entry name" value="TRANSCRIPTIONAL REGULATOR-RELATED"/>
    <property type="match status" value="1"/>
</dbReference>
<evidence type="ECO:0000313" key="6">
    <source>
        <dbReference type="EMBL" id="OHX14080.1"/>
    </source>
</evidence>
<dbReference type="FunFam" id="1.10.10.60:FF:000132">
    <property type="entry name" value="AraC family transcriptional regulator"/>
    <property type="match status" value="1"/>
</dbReference>
<dbReference type="InterPro" id="IPR011051">
    <property type="entry name" value="RmlC_Cupin_sf"/>
</dbReference>
<evidence type="ECO:0000256" key="3">
    <source>
        <dbReference type="ARBA" id="ARBA00023125"/>
    </source>
</evidence>
<keyword evidence="9" id="KW-1185">Reference proteome</keyword>
<dbReference type="SUPFAM" id="SSF51182">
    <property type="entry name" value="RmlC-like cupins"/>
    <property type="match status" value="1"/>
</dbReference>
<evidence type="ECO:0000256" key="2">
    <source>
        <dbReference type="ARBA" id="ARBA00023015"/>
    </source>
</evidence>
<dbReference type="SUPFAM" id="SSF46689">
    <property type="entry name" value="Homeodomain-like"/>
    <property type="match status" value="1"/>
</dbReference>
<keyword evidence="1" id="KW-0678">Repressor</keyword>
<accession>A0A1S1X3T2</accession>
<keyword evidence="2" id="KW-0805">Transcription regulation</keyword>
<evidence type="ECO:0000259" key="5">
    <source>
        <dbReference type="PROSITE" id="PS01124"/>
    </source>
</evidence>
<dbReference type="Pfam" id="PF12833">
    <property type="entry name" value="HTH_18"/>
    <property type="match status" value="1"/>
</dbReference>
<comment type="caution">
    <text evidence="6">The sequence shown here is derived from an EMBL/GenBank/DDBJ whole genome shotgun (WGS) entry which is preliminary data.</text>
</comment>
<organism evidence="6 8">
    <name type="scientific">Chromobacterium sphagni</name>
    <dbReference type="NCBI Taxonomy" id="1903179"/>
    <lineage>
        <taxon>Bacteria</taxon>
        <taxon>Pseudomonadati</taxon>
        <taxon>Pseudomonadota</taxon>
        <taxon>Betaproteobacteria</taxon>
        <taxon>Neisseriales</taxon>
        <taxon>Chromobacteriaceae</taxon>
        <taxon>Chromobacterium</taxon>
    </lineage>
</organism>
<sequence>MPRDVVANIDYSDYLGGPVLVAHAGHAGPDSEFRLGTVEYDWHQHARGQLFCVANGLVHVRTRQGSWLLPPGRAGWIPPGVSHKVAIRGAMSGWGVLIAPDACGGLPVSPCVVAIGELLGAVVHRTAAWDDKHSLDEAQQRLAAVLLDELRMARPEPLHLPMPLDERLLRIARRVIGQPGGAETLEVLASHAGLSGRSARRLFAAETGMSFVQWRQQAQLSHALELLAGGDSVAAVSDALGYAAPSNFIAMFRRILGDSPASYFAKRRQPGEA</sequence>
<dbReference type="Proteomes" id="UP000180280">
    <property type="component" value="Unassembled WGS sequence"/>
</dbReference>
<dbReference type="EMBL" id="MKCT01000017">
    <property type="protein sequence ID" value="OHX20287.1"/>
    <property type="molecule type" value="Genomic_DNA"/>
</dbReference>
<evidence type="ECO:0000313" key="8">
    <source>
        <dbReference type="Proteomes" id="UP000180088"/>
    </source>
</evidence>
<dbReference type="AlphaFoldDB" id="A0A1S1X3T2"/>
<dbReference type="PANTHER" id="PTHR11019">
    <property type="entry name" value="HTH-TYPE TRANSCRIPTIONAL REGULATOR NIMR"/>
    <property type="match status" value="1"/>
</dbReference>
<dbReference type="GO" id="GO:0003700">
    <property type="term" value="F:DNA-binding transcription factor activity"/>
    <property type="evidence" value="ECO:0007669"/>
    <property type="project" value="InterPro"/>
</dbReference>
<protein>
    <submittedName>
        <fullName evidence="6">AraC family transcriptional regulator</fullName>
    </submittedName>
</protein>
<reference evidence="8 9" key="1">
    <citation type="submission" date="2016-09" db="EMBL/GenBank/DDBJ databases">
        <title>Chromobacterium muskegensis sp. nov., an insecticidal bacterium isolated from Sphagnum bogs.</title>
        <authorList>
            <person name="Sparks M.E."/>
            <person name="Blackburn M.B."/>
            <person name="Gundersen-Rindal D.E."/>
            <person name="Mitchell A."/>
            <person name="Farrar R."/>
            <person name="Kuhar D."/>
        </authorList>
    </citation>
    <scope>NUCLEOTIDE SEQUENCE [LARGE SCALE GENOMIC DNA]</scope>
    <source>
        <strain evidence="7 9">14B-1</strain>
        <strain evidence="6 8">37-2</strain>
    </source>
</reference>
<keyword evidence="3" id="KW-0238">DNA-binding</keyword>
<dbReference type="Pfam" id="PF02311">
    <property type="entry name" value="AraC_binding"/>
    <property type="match status" value="1"/>
</dbReference>
<evidence type="ECO:0000313" key="9">
    <source>
        <dbReference type="Proteomes" id="UP000180280"/>
    </source>
</evidence>
<dbReference type="RefSeq" id="WP_071112710.1">
    <property type="nucleotide sequence ID" value="NZ_MKCS01000001.1"/>
</dbReference>
<dbReference type="Proteomes" id="UP000180088">
    <property type="component" value="Unassembled WGS sequence"/>
</dbReference>
<dbReference type="PROSITE" id="PS00041">
    <property type="entry name" value="HTH_ARAC_FAMILY_1"/>
    <property type="match status" value="1"/>
</dbReference>
<dbReference type="Gene3D" id="2.60.120.10">
    <property type="entry name" value="Jelly Rolls"/>
    <property type="match status" value="1"/>
</dbReference>
<dbReference type="OrthoDB" id="2536004at2"/>
<gene>
    <name evidence="7" type="ORF">BI344_07290</name>
    <name evidence="6" type="ORF">BI347_11590</name>
</gene>
<proteinExistence type="predicted"/>